<evidence type="ECO:0000313" key="12">
    <source>
        <dbReference type="Proteomes" id="UP000436088"/>
    </source>
</evidence>
<dbReference type="EMBL" id="VEPZ02001744">
    <property type="protein sequence ID" value="KAE8658572.1"/>
    <property type="molecule type" value="Genomic_DNA"/>
</dbReference>
<dbReference type="InterPro" id="IPR015655">
    <property type="entry name" value="PP2C"/>
</dbReference>
<keyword evidence="6" id="KW-0460">Magnesium</keyword>
<organism evidence="11 12">
    <name type="scientific">Hibiscus syriacus</name>
    <name type="common">Rose of Sharon</name>
    <dbReference type="NCBI Taxonomy" id="106335"/>
    <lineage>
        <taxon>Eukaryota</taxon>
        <taxon>Viridiplantae</taxon>
        <taxon>Streptophyta</taxon>
        <taxon>Embryophyta</taxon>
        <taxon>Tracheophyta</taxon>
        <taxon>Spermatophyta</taxon>
        <taxon>Magnoliopsida</taxon>
        <taxon>eudicotyledons</taxon>
        <taxon>Gunneridae</taxon>
        <taxon>Pentapetalae</taxon>
        <taxon>rosids</taxon>
        <taxon>malvids</taxon>
        <taxon>Malvales</taxon>
        <taxon>Malvaceae</taxon>
        <taxon>Malvoideae</taxon>
        <taxon>Hibiscus</taxon>
    </lineage>
</organism>
<evidence type="ECO:0000256" key="4">
    <source>
        <dbReference type="ARBA" id="ARBA00022723"/>
    </source>
</evidence>
<keyword evidence="8" id="KW-0464">Manganese</keyword>
<dbReference type="InterPro" id="IPR000222">
    <property type="entry name" value="PP2C_BS"/>
</dbReference>
<evidence type="ECO:0000256" key="3">
    <source>
        <dbReference type="ARBA" id="ARBA00013081"/>
    </source>
</evidence>
<dbReference type="PROSITE" id="PS51746">
    <property type="entry name" value="PPM_2"/>
    <property type="match status" value="1"/>
</dbReference>
<accession>A0A6A2WHH2</accession>
<dbReference type="AlphaFoldDB" id="A0A6A2WHH2"/>
<comment type="cofactor">
    <cofactor evidence="2">
        <name>Mg(2+)</name>
        <dbReference type="ChEBI" id="CHEBI:18420"/>
    </cofactor>
</comment>
<evidence type="ECO:0000259" key="10">
    <source>
        <dbReference type="PROSITE" id="PS51746"/>
    </source>
</evidence>
<keyword evidence="7 9" id="KW-0904">Protein phosphatase</keyword>
<keyword evidence="5 9" id="KW-0378">Hydrolase</keyword>
<dbReference type="GO" id="GO:0046872">
    <property type="term" value="F:metal ion binding"/>
    <property type="evidence" value="ECO:0007669"/>
    <property type="project" value="UniProtKB-KW"/>
</dbReference>
<comment type="caution">
    <text evidence="11">The sequence shown here is derived from an EMBL/GenBank/DDBJ whole genome shotgun (WGS) entry which is preliminary data.</text>
</comment>
<evidence type="ECO:0000256" key="5">
    <source>
        <dbReference type="ARBA" id="ARBA00022801"/>
    </source>
</evidence>
<evidence type="ECO:0000256" key="1">
    <source>
        <dbReference type="ARBA" id="ARBA00001936"/>
    </source>
</evidence>
<evidence type="ECO:0000256" key="8">
    <source>
        <dbReference type="ARBA" id="ARBA00023211"/>
    </source>
</evidence>
<evidence type="ECO:0000256" key="7">
    <source>
        <dbReference type="ARBA" id="ARBA00022912"/>
    </source>
</evidence>
<dbReference type="PROSITE" id="PS01032">
    <property type="entry name" value="PPM_1"/>
    <property type="match status" value="1"/>
</dbReference>
<comment type="similarity">
    <text evidence="9">Belongs to the PP2C family.</text>
</comment>
<dbReference type="Proteomes" id="UP000436088">
    <property type="component" value="Unassembled WGS sequence"/>
</dbReference>
<sequence length="293" mass="32149">MMNLTIIENGSAVDGDNCNGLLHESKSSDGLTEISLPLSTSSEENDVVSSDFVEKTRDKKEDVQISICKTSTHGSLSVIGRRRKMEDAVKVELGFMVKGGVKFDFYGVYDGHGGSRVAEECKGRLHKVLQKEIVEDNNKEECGINWGRTMEKCFEKMEEEVNRKTSGGRDGGVDGDCGGHRGGVAMALSFDHKPDSPDELERVEAAGGWVINWNGHRVLGVIATSRSIGDECLKPFVSCKPDVTVIEVTDGDEFLILATDGLWDVVTNELACRLVRRCLNSRVLKTEPHLICL</sequence>
<keyword evidence="4" id="KW-0479">Metal-binding</keyword>
<dbReference type="PANTHER" id="PTHR47992">
    <property type="entry name" value="PROTEIN PHOSPHATASE"/>
    <property type="match status" value="1"/>
</dbReference>
<reference evidence="11" key="1">
    <citation type="submission" date="2019-09" db="EMBL/GenBank/DDBJ databases">
        <title>Draft genome information of white flower Hibiscus syriacus.</title>
        <authorList>
            <person name="Kim Y.-M."/>
        </authorList>
    </citation>
    <scope>NUCLEOTIDE SEQUENCE [LARGE SCALE GENOMIC DNA]</scope>
    <source>
        <strain evidence="11">YM2019G1</strain>
    </source>
</reference>
<evidence type="ECO:0000256" key="9">
    <source>
        <dbReference type="RuleBase" id="RU003465"/>
    </source>
</evidence>
<evidence type="ECO:0000256" key="6">
    <source>
        <dbReference type="ARBA" id="ARBA00022842"/>
    </source>
</evidence>
<dbReference type="Gene3D" id="3.60.40.10">
    <property type="entry name" value="PPM-type phosphatase domain"/>
    <property type="match status" value="2"/>
</dbReference>
<dbReference type="SMART" id="SM00332">
    <property type="entry name" value="PP2Cc"/>
    <property type="match status" value="1"/>
</dbReference>
<protein>
    <recommendedName>
        <fullName evidence="3">protein-serine/threonine phosphatase</fullName>
        <ecNumber evidence="3">3.1.3.16</ecNumber>
    </recommendedName>
</protein>
<name>A0A6A2WHH2_HIBSY</name>
<evidence type="ECO:0000256" key="2">
    <source>
        <dbReference type="ARBA" id="ARBA00001946"/>
    </source>
</evidence>
<dbReference type="GO" id="GO:0004722">
    <property type="term" value="F:protein serine/threonine phosphatase activity"/>
    <property type="evidence" value="ECO:0007669"/>
    <property type="project" value="UniProtKB-EC"/>
</dbReference>
<evidence type="ECO:0000313" key="11">
    <source>
        <dbReference type="EMBL" id="KAE8658572.1"/>
    </source>
</evidence>
<dbReference type="EC" id="3.1.3.16" evidence="3"/>
<keyword evidence="12" id="KW-1185">Reference proteome</keyword>
<dbReference type="Pfam" id="PF00481">
    <property type="entry name" value="PP2C"/>
    <property type="match status" value="2"/>
</dbReference>
<proteinExistence type="inferred from homology"/>
<gene>
    <name evidence="11" type="ORF">F3Y22_tig00116971pilonHSYRG00824</name>
</gene>
<comment type="cofactor">
    <cofactor evidence="1">
        <name>Mn(2+)</name>
        <dbReference type="ChEBI" id="CHEBI:29035"/>
    </cofactor>
</comment>
<feature type="domain" description="PPM-type phosphatase" evidence="10">
    <location>
        <begin position="72"/>
        <end position="293"/>
    </location>
</feature>
<dbReference type="InterPro" id="IPR036457">
    <property type="entry name" value="PPM-type-like_dom_sf"/>
</dbReference>
<dbReference type="SUPFAM" id="SSF81606">
    <property type="entry name" value="PP2C-like"/>
    <property type="match status" value="1"/>
</dbReference>
<dbReference type="CDD" id="cd00143">
    <property type="entry name" value="PP2Cc"/>
    <property type="match status" value="1"/>
</dbReference>
<dbReference type="InterPro" id="IPR001932">
    <property type="entry name" value="PPM-type_phosphatase-like_dom"/>
</dbReference>